<dbReference type="Proteomes" id="UP000076798">
    <property type="component" value="Unassembled WGS sequence"/>
</dbReference>
<evidence type="ECO:0000256" key="1">
    <source>
        <dbReference type="SAM" id="MobiDB-lite"/>
    </source>
</evidence>
<organism evidence="2 3">
    <name type="scientific">Sistotremastrum suecicum HHB10207 ss-3</name>
    <dbReference type="NCBI Taxonomy" id="1314776"/>
    <lineage>
        <taxon>Eukaryota</taxon>
        <taxon>Fungi</taxon>
        <taxon>Dikarya</taxon>
        <taxon>Basidiomycota</taxon>
        <taxon>Agaricomycotina</taxon>
        <taxon>Agaricomycetes</taxon>
        <taxon>Sistotremastrales</taxon>
        <taxon>Sistotremastraceae</taxon>
        <taxon>Sistotremastrum</taxon>
    </lineage>
</organism>
<sequence length="462" mass="50599">MAFEPQMQFDINTVSWPVHSIPSTSTGLSRRRMPRSAVEQDYFSTIKPSARRSDAPPSAGVSVSRSRSSSRTSPSLSLTNDYRSHSINPHSTSTSTSGYPTYLPPPHSQSQSQSRSRSSRDDRSRSRHREGGREFDPDEDVNLFERAHRDNIPSFPPSSYPHPHPHHPPPPPQPSQAPPSISIFEPYPVPPPQQAQPVTGLGLDLFGDRPNHTAPLSAPPSKYPKERSRDRERSREKDPQAHSHSPNHEDIRKQCVSPVMQHGTPIGYCLISPDLPPGGYIEKGWPAGLTPPAPTPLYHPQHSRSSRSPGHSPNRSGVVRGGLDSGSDSDSDSDSGSERDGPLPPYSGPITPNTSNPYPHHAPHPPPSSAFISVPPSSLGLLPLSSSGPGRPLEPTRIGYWNRRGDTISPTGAFLPASPKPKHLWPEDLKAYPEYGLMNEVGNVVLPVGGRERVQLWREMSR</sequence>
<feature type="compositionally biased region" description="Basic and acidic residues" evidence="1">
    <location>
        <begin position="223"/>
        <end position="253"/>
    </location>
</feature>
<reference evidence="2 3" key="1">
    <citation type="journal article" date="2016" name="Mol. Biol. Evol.">
        <title>Comparative Genomics of Early-Diverging Mushroom-Forming Fungi Provides Insights into the Origins of Lignocellulose Decay Capabilities.</title>
        <authorList>
            <person name="Nagy L.G."/>
            <person name="Riley R."/>
            <person name="Tritt A."/>
            <person name="Adam C."/>
            <person name="Daum C."/>
            <person name="Floudas D."/>
            <person name="Sun H."/>
            <person name="Yadav J.S."/>
            <person name="Pangilinan J."/>
            <person name="Larsson K.H."/>
            <person name="Matsuura K."/>
            <person name="Barry K."/>
            <person name="Labutti K."/>
            <person name="Kuo R."/>
            <person name="Ohm R.A."/>
            <person name="Bhattacharya S.S."/>
            <person name="Shirouzu T."/>
            <person name="Yoshinaga Y."/>
            <person name="Martin F.M."/>
            <person name="Grigoriev I.V."/>
            <person name="Hibbett D.S."/>
        </authorList>
    </citation>
    <scope>NUCLEOTIDE SEQUENCE [LARGE SCALE GENOMIC DNA]</scope>
    <source>
        <strain evidence="2 3">HHB10207 ss-3</strain>
    </source>
</reference>
<feature type="compositionally biased region" description="Low complexity" evidence="1">
    <location>
        <begin position="306"/>
        <end position="318"/>
    </location>
</feature>
<feature type="compositionally biased region" description="Pro residues" evidence="1">
    <location>
        <begin position="154"/>
        <end position="177"/>
    </location>
</feature>
<gene>
    <name evidence="2" type="ORF">SISSUDRAFT_445899</name>
</gene>
<protein>
    <submittedName>
        <fullName evidence="2">Uncharacterized protein</fullName>
    </submittedName>
</protein>
<evidence type="ECO:0000313" key="2">
    <source>
        <dbReference type="EMBL" id="KZT33046.1"/>
    </source>
</evidence>
<feature type="region of interest" description="Disordered" evidence="1">
    <location>
        <begin position="20"/>
        <end position="258"/>
    </location>
</feature>
<evidence type="ECO:0000313" key="3">
    <source>
        <dbReference type="Proteomes" id="UP000076798"/>
    </source>
</evidence>
<name>A0A165YAL6_9AGAM</name>
<dbReference type="EMBL" id="KV428272">
    <property type="protein sequence ID" value="KZT33046.1"/>
    <property type="molecule type" value="Genomic_DNA"/>
</dbReference>
<feature type="compositionally biased region" description="Low complexity" evidence="1">
    <location>
        <begin position="55"/>
        <end position="79"/>
    </location>
</feature>
<dbReference type="OrthoDB" id="3255291at2759"/>
<accession>A0A165YAL6</accession>
<feature type="compositionally biased region" description="Low complexity" evidence="1">
    <location>
        <begin position="375"/>
        <end position="393"/>
    </location>
</feature>
<feature type="compositionally biased region" description="Basic and acidic residues" evidence="1">
    <location>
        <begin position="118"/>
        <end position="135"/>
    </location>
</feature>
<feature type="compositionally biased region" description="Low complexity" evidence="1">
    <location>
        <begin position="91"/>
        <end position="101"/>
    </location>
</feature>
<dbReference type="AlphaFoldDB" id="A0A165YAL6"/>
<feature type="region of interest" description="Disordered" evidence="1">
    <location>
        <begin position="279"/>
        <end position="398"/>
    </location>
</feature>
<proteinExistence type="predicted"/>
<keyword evidence="3" id="KW-1185">Reference proteome</keyword>